<dbReference type="SUPFAM" id="SSF52540">
    <property type="entry name" value="P-loop containing nucleoside triphosphate hydrolases"/>
    <property type="match status" value="1"/>
</dbReference>
<dbReference type="PANTHER" id="PTHR43581:SF4">
    <property type="entry name" value="ATP_GTP PHOSPHATASE"/>
    <property type="match status" value="1"/>
</dbReference>
<dbReference type="PANTHER" id="PTHR43581">
    <property type="entry name" value="ATP/GTP PHOSPHATASE"/>
    <property type="match status" value="1"/>
</dbReference>
<dbReference type="InterPro" id="IPR041685">
    <property type="entry name" value="AAA_GajA/Old/RecF-like"/>
</dbReference>
<dbReference type="InterPro" id="IPR051396">
    <property type="entry name" value="Bact_Antivir_Def_Nuclease"/>
</dbReference>
<feature type="domain" description="OLD protein-like TOPRIM" evidence="3">
    <location>
        <begin position="421"/>
        <end position="484"/>
    </location>
</feature>
<dbReference type="Proteomes" id="UP000012227">
    <property type="component" value="Unassembled WGS sequence"/>
</dbReference>
<dbReference type="InterPro" id="IPR034139">
    <property type="entry name" value="TOPRIM_OLD"/>
</dbReference>
<feature type="region of interest" description="Disordered" evidence="1">
    <location>
        <begin position="1"/>
        <end position="25"/>
    </location>
</feature>
<organism evidence="4 5">
    <name type="scientific">Leptospira vanthielii serovar Holland str. Waz Holland = ATCC 700522</name>
    <dbReference type="NCBI Taxonomy" id="1218591"/>
    <lineage>
        <taxon>Bacteria</taxon>
        <taxon>Pseudomonadati</taxon>
        <taxon>Spirochaetota</taxon>
        <taxon>Spirochaetia</taxon>
        <taxon>Leptospirales</taxon>
        <taxon>Leptospiraceae</taxon>
        <taxon>Leptospira</taxon>
    </lineage>
</organism>
<dbReference type="AlphaFoldDB" id="N1W3H2"/>
<evidence type="ECO:0000313" key="4">
    <source>
        <dbReference type="EMBL" id="EMY67777.1"/>
    </source>
</evidence>
<evidence type="ECO:0000259" key="3">
    <source>
        <dbReference type="Pfam" id="PF20469"/>
    </source>
</evidence>
<sequence length="582" mass="66699">MPPAKKAKQKETIEETSLESSDPTINKPRLRSLSIKNFRSIGNDEIKIDLDDIVVLVGPNNAGKSSILRAYELVMKHGSKECQLAISDFPSSQVNQSELPEITLETIVYDNSPGDQWITLTQEGEQLVKERWIWSSPNKDPKREGWNINTQDWDDKVPWGAPNIANSRRPQPHRVDAFSSPELQAQQITKLLLDLLQEKVKTIKSDQNQEKSDYENIIDTLKNFQSKVVESASTDIKEIEDEVSKYLDRIFPNHRIKLDAKPESDVEKTFSPFKSNPELSMGVTNGYYSKIENQGSGARRTLLWSTLKYLSDRNDKYENTRPHVLLLDEPEICLHPSAIREARDVLYELPQLVNWQIMITTHSPVFIDLSKDNTTIVRVERSEKNIECTTLYRPETAKLDEDDKKNLKLLNVCDPYLHEFFFGGKAIVVEGDTEYTAFSMIKNKYPREYSNIHIIRARGKGVILSVSKVLKQFSKNFAILHDSDTELTQDNKKNPSWGLNNSIQDLRTNTGIDINIIACKTNFEMAIFGEEAKYEKPYNALKRIESDPKIEKNVKQLLDSLIDISKKPPANCIRWSQINDLK</sequence>
<accession>N1W3H2</accession>
<feature type="domain" description="Endonuclease GajA/Old nuclease/RecF-like AAA" evidence="2">
    <location>
        <begin position="30"/>
        <end position="81"/>
    </location>
</feature>
<proteinExistence type="predicted"/>
<gene>
    <name evidence="4" type="ORF">LEP1GSC199_0649</name>
</gene>
<comment type="caution">
    <text evidence="4">The sequence shown here is derived from an EMBL/GenBank/DDBJ whole genome shotgun (WGS) entry which is preliminary data.</text>
</comment>
<dbReference type="EMBL" id="AOGY02000086">
    <property type="protein sequence ID" value="EMY67777.1"/>
    <property type="molecule type" value="Genomic_DNA"/>
</dbReference>
<dbReference type="STRING" id="1218591.LEP1GSC199_0649"/>
<evidence type="ECO:0000256" key="1">
    <source>
        <dbReference type="SAM" id="MobiDB-lite"/>
    </source>
</evidence>
<evidence type="ECO:0000259" key="2">
    <source>
        <dbReference type="Pfam" id="PF13175"/>
    </source>
</evidence>
<dbReference type="CDD" id="cd01026">
    <property type="entry name" value="TOPRIM_OLD"/>
    <property type="match status" value="1"/>
</dbReference>
<dbReference type="RefSeq" id="WP_002992046.1">
    <property type="nucleotide sequence ID" value="NZ_AOGY02000086.1"/>
</dbReference>
<reference evidence="4 5" key="1">
    <citation type="submission" date="2013-03" db="EMBL/GenBank/DDBJ databases">
        <authorList>
            <person name="Harkins D.M."/>
            <person name="Durkin A.S."/>
            <person name="Brinkac L.M."/>
            <person name="Haft D.H."/>
            <person name="Selengut J.D."/>
            <person name="Sanka R."/>
            <person name="DePew J."/>
            <person name="Purushe J."/>
            <person name="Galloway R.L."/>
            <person name="Vinetz J.M."/>
            <person name="Sutton G.G."/>
            <person name="Nierman W.C."/>
            <person name="Fouts D.E."/>
        </authorList>
    </citation>
    <scope>NUCLEOTIDE SEQUENCE [LARGE SCALE GENOMIC DNA]</scope>
    <source>
        <strain evidence="4 5">Waz Holland</strain>
    </source>
</reference>
<protein>
    <submittedName>
        <fullName evidence="4">AAA domain protein</fullName>
    </submittedName>
</protein>
<evidence type="ECO:0000313" key="5">
    <source>
        <dbReference type="Proteomes" id="UP000012227"/>
    </source>
</evidence>
<dbReference type="Gene3D" id="3.40.50.300">
    <property type="entry name" value="P-loop containing nucleotide triphosphate hydrolases"/>
    <property type="match status" value="1"/>
</dbReference>
<dbReference type="Pfam" id="PF13175">
    <property type="entry name" value="AAA_15"/>
    <property type="match status" value="2"/>
</dbReference>
<dbReference type="Pfam" id="PF20469">
    <property type="entry name" value="OLD-like_TOPRIM"/>
    <property type="match status" value="1"/>
</dbReference>
<name>N1W3H2_9LEPT</name>
<dbReference type="InterPro" id="IPR027417">
    <property type="entry name" value="P-loop_NTPase"/>
</dbReference>
<feature type="domain" description="Endonuclease GajA/Old nuclease/RecF-like AAA" evidence="2">
    <location>
        <begin position="196"/>
        <end position="367"/>
    </location>
</feature>